<evidence type="ECO:0000313" key="22">
    <source>
        <dbReference type="Proteomes" id="UP000469011"/>
    </source>
</evidence>
<evidence type="ECO:0000256" key="5">
    <source>
        <dbReference type="ARBA" id="ARBA00022660"/>
    </source>
</evidence>
<gene>
    <name evidence="21" type="primary">coxB</name>
    <name evidence="21" type="ORF">GTK09_10880</name>
</gene>
<dbReference type="GO" id="GO:0016491">
    <property type="term" value="F:oxidoreductase activity"/>
    <property type="evidence" value="ECO:0007669"/>
    <property type="project" value="UniProtKB-KW"/>
</dbReference>
<dbReference type="NCBIfam" id="TIGR02866">
    <property type="entry name" value="CoxB"/>
    <property type="match status" value="1"/>
</dbReference>
<dbReference type="PRINTS" id="PR01166">
    <property type="entry name" value="CYCOXIDASEII"/>
</dbReference>
<keyword evidence="9 18" id="KW-1133">Transmembrane helix</keyword>
<evidence type="ECO:0000313" key="21">
    <source>
        <dbReference type="EMBL" id="NDW04935.1"/>
    </source>
</evidence>
<evidence type="ECO:0000256" key="9">
    <source>
        <dbReference type="ARBA" id="ARBA00022989"/>
    </source>
</evidence>
<keyword evidence="10 16" id="KW-0408">Iron</keyword>
<evidence type="ECO:0000256" key="12">
    <source>
        <dbReference type="ARBA" id="ARBA00023136"/>
    </source>
</evidence>
<dbReference type="InterPro" id="IPR036909">
    <property type="entry name" value="Cyt_c-like_dom_sf"/>
</dbReference>
<dbReference type="InterPro" id="IPR002429">
    <property type="entry name" value="CcO_II-like_C"/>
</dbReference>
<evidence type="ECO:0000256" key="2">
    <source>
        <dbReference type="ARBA" id="ARBA00007866"/>
    </source>
</evidence>
<keyword evidence="4 16" id="KW-0349">Heme</keyword>
<keyword evidence="5" id="KW-0679">Respiratory chain</keyword>
<protein>
    <recommendedName>
        <fullName evidence="14">Cytochrome aa3 subunit 2</fullName>
    </recommendedName>
</protein>
<evidence type="ECO:0000256" key="6">
    <source>
        <dbReference type="ARBA" id="ARBA00022692"/>
    </source>
</evidence>
<dbReference type="InterPro" id="IPR014222">
    <property type="entry name" value="Cyt_c_oxidase_su2"/>
</dbReference>
<dbReference type="GO" id="GO:0005507">
    <property type="term" value="F:copper ion binding"/>
    <property type="evidence" value="ECO:0007669"/>
    <property type="project" value="InterPro"/>
</dbReference>
<keyword evidence="6 18" id="KW-0812">Transmembrane</keyword>
<feature type="domain" description="Cytochrome oxidase subunit II copper A binding" evidence="19">
    <location>
        <begin position="169"/>
        <end position="293"/>
    </location>
</feature>
<dbReference type="GO" id="GO:0020037">
    <property type="term" value="F:heme binding"/>
    <property type="evidence" value="ECO:0007669"/>
    <property type="project" value="InterPro"/>
</dbReference>
<organism evidence="21 22">
    <name type="scientific">Jiella pacifica</name>
    <dbReference type="NCBI Taxonomy" id="2696469"/>
    <lineage>
        <taxon>Bacteria</taxon>
        <taxon>Pseudomonadati</taxon>
        <taxon>Pseudomonadota</taxon>
        <taxon>Alphaproteobacteria</taxon>
        <taxon>Hyphomicrobiales</taxon>
        <taxon>Aurantimonadaceae</taxon>
        <taxon>Jiella</taxon>
    </lineage>
</organism>
<keyword evidence="8" id="KW-0249">Electron transport</keyword>
<dbReference type="Pfam" id="PF00034">
    <property type="entry name" value="Cytochrom_C"/>
    <property type="match status" value="1"/>
</dbReference>
<evidence type="ECO:0000256" key="16">
    <source>
        <dbReference type="PROSITE-ProRule" id="PRU00433"/>
    </source>
</evidence>
<evidence type="ECO:0000259" key="19">
    <source>
        <dbReference type="PROSITE" id="PS50857"/>
    </source>
</evidence>
<comment type="catalytic activity">
    <reaction evidence="15">
        <text>4 Fe(II)-[cytochrome c] + O2 + 8 H(+)(in) = 4 Fe(III)-[cytochrome c] + 2 H2O + 4 H(+)(out)</text>
        <dbReference type="Rhea" id="RHEA:11436"/>
        <dbReference type="Rhea" id="RHEA-COMP:10350"/>
        <dbReference type="Rhea" id="RHEA-COMP:14399"/>
        <dbReference type="ChEBI" id="CHEBI:15377"/>
        <dbReference type="ChEBI" id="CHEBI:15378"/>
        <dbReference type="ChEBI" id="CHEBI:15379"/>
        <dbReference type="ChEBI" id="CHEBI:29033"/>
        <dbReference type="ChEBI" id="CHEBI:29034"/>
        <dbReference type="EC" id="7.1.1.9"/>
    </reaction>
</comment>
<evidence type="ECO:0000256" key="15">
    <source>
        <dbReference type="ARBA" id="ARBA00047816"/>
    </source>
</evidence>
<evidence type="ECO:0000259" key="20">
    <source>
        <dbReference type="PROSITE" id="PS51007"/>
    </source>
</evidence>
<dbReference type="Pfam" id="PF00116">
    <property type="entry name" value="COX2"/>
    <property type="match status" value="1"/>
</dbReference>
<dbReference type="SUPFAM" id="SSF49503">
    <property type="entry name" value="Cupredoxins"/>
    <property type="match status" value="1"/>
</dbReference>
<evidence type="ECO:0000256" key="7">
    <source>
        <dbReference type="ARBA" id="ARBA00022723"/>
    </source>
</evidence>
<keyword evidence="3" id="KW-0813">Transport</keyword>
<dbReference type="GO" id="GO:0042773">
    <property type="term" value="P:ATP synthesis coupled electron transport"/>
    <property type="evidence" value="ECO:0007669"/>
    <property type="project" value="TreeGrafter"/>
</dbReference>
<evidence type="ECO:0000256" key="17">
    <source>
        <dbReference type="SAM" id="MobiDB-lite"/>
    </source>
</evidence>
<dbReference type="InterPro" id="IPR001505">
    <property type="entry name" value="Copper_CuA"/>
</dbReference>
<dbReference type="SUPFAM" id="SSF46626">
    <property type="entry name" value="Cytochrome c"/>
    <property type="match status" value="1"/>
</dbReference>
<evidence type="ECO:0000256" key="14">
    <source>
        <dbReference type="ARBA" id="ARBA00031399"/>
    </source>
</evidence>
<comment type="caution">
    <text evidence="21">The sequence shown here is derived from an EMBL/GenBank/DDBJ whole genome shotgun (WGS) entry which is preliminary data.</text>
</comment>
<evidence type="ECO:0000256" key="13">
    <source>
        <dbReference type="ARBA" id="ARBA00024688"/>
    </source>
</evidence>
<evidence type="ECO:0000256" key="1">
    <source>
        <dbReference type="ARBA" id="ARBA00004141"/>
    </source>
</evidence>
<keyword evidence="21" id="KW-0560">Oxidoreductase</keyword>
<feature type="compositionally biased region" description="Polar residues" evidence="17">
    <location>
        <begin position="26"/>
        <end position="36"/>
    </location>
</feature>
<evidence type="ECO:0000256" key="18">
    <source>
        <dbReference type="SAM" id="Phobius"/>
    </source>
</evidence>
<keyword evidence="7 16" id="KW-0479">Metal-binding</keyword>
<evidence type="ECO:0000256" key="8">
    <source>
        <dbReference type="ARBA" id="ARBA00022982"/>
    </source>
</evidence>
<evidence type="ECO:0000256" key="11">
    <source>
        <dbReference type="ARBA" id="ARBA00023008"/>
    </source>
</evidence>
<proteinExistence type="inferred from homology"/>
<keyword evidence="11" id="KW-0186">Copper</keyword>
<feature type="transmembrane region" description="Helical" evidence="18">
    <location>
        <begin position="99"/>
        <end position="122"/>
    </location>
</feature>
<evidence type="ECO:0000256" key="4">
    <source>
        <dbReference type="ARBA" id="ARBA00022617"/>
    </source>
</evidence>
<dbReference type="GO" id="GO:0004129">
    <property type="term" value="F:cytochrome-c oxidase activity"/>
    <property type="evidence" value="ECO:0007669"/>
    <property type="project" value="UniProtKB-EC"/>
</dbReference>
<dbReference type="PROSITE" id="PS51007">
    <property type="entry name" value="CYTC"/>
    <property type="match status" value="1"/>
</dbReference>
<dbReference type="Proteomes" id="UP000469011">
    <property type="component" value="Unassembled WGS sequence"/>
</dbReference>
<dbReference type="AlphaFoldDB" id="A0A6N9T409"/>
<keyword evidence="12 18" id="KW-0472">Membrane</keyword>
<accession>A0A6N9T409</accession>
<comment type="similarity">
    <text evidence="2">Belongs to the cytochrome c oxidase subunit 2 family.</text>
</comment>
<comment type="subcellular location">
    <subcellularLocation>
        <location evidence="1">Membrane</location>
        <topology evidence="1">Multi-pass membrane protein</topology>
    </subcellularLocation>
</comment>
<feature type="domain" description="Cytochrome c" evidence="20">
    <location>
        <begin position="301"/>
        <end position="393"/>
    </location>
</feature>
<name>A0A6N9T409_9HYPH</name>
<dbReference type="PANTHER" id="PTHR22888">
    <property type="entry name" value="CYTOCHROME C OXIDASE, SUBUNIT II"/>
    <property type="match status" value="1"/>
</dbReference>
<comment type="function">
    <text evidence="13">Subunits I and II form the functional core of the enzyme complex. Electrons originating in cytochrome c are transferred via heme a and Cu(A) to the binuclear center formed by heme a3 and Cu(B).</text>
</comment>
<feature type="transmembrane region" description="Helical" evidence="18">
    <location>
        <begin position="134"/>
        <end position="159"/>
    </location>
</feature>
<evidence type="ECO:0000256" key="3">
    <source>
        <dbReference type="ARBA" id="ARBA00022448"/>
    </source>
</evidence>
<feature type="region of interest" description="Disordered" evidence="17">
    <location>
        <begin position="1"/>
        <end position="40"/>
    </location>
</feature>
<sequence length="393" mass="41951">MPRHRRLESSQLRSDHLATRAGGDNCSCNERPSANPNGPPLLQFSPARSSILIPSEPRADENSRPALPWLVAVCAGLSGCTSPQSALDPAGVEAQSVATLFWVMLVGAVLIWVAVIGLSVFATKIRPGAYGEKAGLRLIIWGGCVFPVVVLTALLVWGLQMMPVLRAEANGPTIAVSAERFWWRVAYDVEGESGVARSLPEGGVPSANEIWLPVGQRSEFLIGSPDVIHSLWIPSIAGKMDAIPGRVNRLVVEPTKPGVYNGVCAEFCGDAHAQMALRVVVVSPEEYDAYVARQSEPASVGAEDEGFRRFMENGCDACHTVRGTAANGRVGPDLTHLASRRTIAAGTLPMSPENLATFVGFTHRVKPGVQMPGYGMLAEDEIAAIAGWLETLQ</sequence>
<dbReference type="PROSITE" id="PS50857">
    <property type="entry name" value="COX2_CUA"/>
    <property type="match status" value="1"/>
</dbReference>
<dbReference type="Gene3D" id="2.60.40.420">
    <property type="entry name" value="Cupredoxins - blue copper proteins"/>
    <property type="match status" value="1"/>
</dbReference>
<reference evidence="21 22" key="1">
    <citation type="submission" date="2020-01" db="EMBL/GenBank/DDBJ databases">
        <title>Jiella pacifica sp. nov.</title>
        <authorList>
            <person name="Xue Z."/>
            <person name="Zhu S."/>
            <person name="Chen J."/>
            <person name="Yang J."/>
        </authorList>
    </citation>
    <scope>NUCLEOTIDE SEQUENCE [LARGE SCALE GENOMIC DNA]</scope>
    <source>
        <strain evidence="21 22">40Bstr34</strain>
    </source>
</reference>
<dbReference type="EMBL" id="JAAAMG010000007">
    <property type="protein sequence ID" value="NDW04935.1"/>
    <property type="molecule type" value="Genomic_DNA"/>
</dbReference>
<dbReference type="InterPro" id="IPR045187">
    <property type="entry name" value="CcO_II"/>
</dbReference>
<dbReference type="PROSITE" id="PS00078">
    <property type="entry name" value="COX2"/>
    <property type="match status" value="1"/>
</dbReference>
<evidence type="ECO:0000256" key="10">
    <source>
        <dbReference type="ARBA" id="ARBA00023004"/>
    </source>
</evidence>
<dbReference type="GO" id="GO:0016020">
    <property type="term" value="C:membrane"/>
    <property type="evidence" value="ECO:0007669"/>
    <property type="project" value="UniProtKB-SubCell"/>
</dbReference>
<keyword evidence="22" id="KW-1185">Reference proteome</keyword>
<dbReference type="PANTHER" id="PTHR22888:SF9">
    <property type="entry name" value="CYTOCHROME C OXIDASE SUBUNIT 2"/>
    <property type="match status" value="1"/>
</dbReference>
<dbReference type="InterPro" id="IPR009056">
    <property type="entry name" value="Cyt_c-like_dom"/>
</dbReference>
<dbReference type="InterPro" id="IPR008972">
    <property type="entry name" value="Cupredoxin"/>
</dbReference>